<evidence type="ECO:0000259" key="5">
    <source>
        <dbReference type="Pfam" id="PF13693"/>
    </source>
</evidence>
<keyword evidence="4" id="KW-0804">Transcription</keyword>
<comment type="similarity">
    <text evidence="1">Belongs to the ner transcriptional regulatory family.</text>
</comment>
<evidence type="ECO:0000256" key="4">
    <source>
        <dbReference type="ARBA" id="ARBA00023163"/>
    </source>
</evidence>
<keyword evidence="2" id="KW-0805">Transcription regulation</keyword>
<protein>
    <recommendedName>
        <fullName evidence="5">Ner winged helix-turn-helix DNA-binding domain-containing protein</fullName>
    </recommendedName>
</protein>
<evidence type="ECO:0000313" key="6">
    <source>
        <dbReference type="EMBL" id="EQD38244.1"/>
    </source>
</evidence>
<comment type="caution">
    <text evidence="6">The sequence shown here is derived from an EMBL/GenBank/DDBJ whole genome shotgun (WGS) entry which is preliminary data.</text>
</comment>
<evidence type="ECO:0000256" key="2">
    <source>
        <dbReference type="ARBA" id="ARBA00023015"/>
    </source>
</evidence>
<keyword evidence="3" id="KW-0238">DNA-binding</keyword>
<name>T1ABH1_9ZZZZ</name>
<dbReference type="SUPFAM" id="SSF47413">
    <property type="entry name" value="lambda repressor-like DNA-binding domains"/>
    <property type="match status" value="1"/>
</dbReference>
<dbReference type="GO" id="GO:0003677">
    <property type="term" value="F:DNA binding"/>
    <property type="evidence" value="ECO:0007669"/>
    <property type="project" value="UniProtKB-KW"/>
</dbReference>
<dbReference type="EMBL" id="AUZY01010580">
    <property type="protein sequence ID" value="EQD38244.1"/>
    <property type="molecule type" value="Genomic_DNA"/>
</dbReference>
<proteinExistence type="inferred from homology"/>
<reference evidence="6" key="1">
    <citation type="submission" date="2013-08" db="EMBL/GenBank/DDBJ databases">
        <authorList>
            <person name="Mendez C."/>
            <person name="Richter M."/>
            <person name="Ferrer M."/>
            <person name="Sanchez J."/>
        </authorList>
    </citation>
    <scope>NUCLEOTIDE SEQUENCE</scope>
</reference>
<reference evidence="6" key="2">
    <citation type="journal article" date="2014" name="ISME J.">
        <title>Microbial stratification in low pH oxic and suboxic macroscopic growths along an acid mine drainage.</title>
        <authorList>
            <person name="Mendez-Garcia C."/>
            <person name="Mesa V."/>
            <person name="Sprenger R.R."/>
            <person name="Richter M."/>
            <person name="Diez M.S."/>
            <person name="Solano J."/>
            <person name="Bargiela R."/>
            <person name="Golyshina O.V."/>
            <person name="Manteca A."/>
            <person name="Ramos J.L."/>
            <person name="Gallego J.R."/>
            <person name="Llorente I."/>
            <person name="Martins Dos Santos V.A."/>
            <person name="Jensen O.N."/>
            <person name="Pelaez A.I."/>
            <person name="Sanchez J."/>
            <person name="Ferrer M."/>
        </authorList>
    </citation>
    <scope>NUCLEOTIDE SEQUENCE</scope>
</reference>
<dbReference type="InterPro" id="IPR010982">
    <property type="entry name" value="Lambda_DNA-bd_dom_sf"/>
</dbReference>
<gene>
    <name evidence="6" type="ORF">B1B_15901</name>
</gene>
<dbReference type="InterPro" id="IPR038722">
    <property type="entry name" value="Ner_HTH_dom"/>
</dbReference>
<dbReference type="AlphaFoldDB" id="T1ABH1"/>
<dbReference type="Gene3D" id="1.10.260.40">
    <property type="entry name" value="lambda repressor-like DNA-binding domains"/>
    <property type="match status" value="1"/>
</dbReference>
<sequence>MLLICAYSESHSFHHDTMRPAREQHERIKMRLRLAGSSLAAVARELGVAATTVTTVSQGARRSRRIEAGIAAKLGVGPAELWPERYSAPESTPRRHGGGP</sequence>
<accession>T1ABH1</accession>
<evidence type="ECO:0000256" key="3">
    <source>
        <dbReference type="ARBA" id="ARBA00023125"/>
    </source>
</evidence>
<feature type="domain" description="Ner winged helix-turn-helix DNA-binding" evidence="5">
    <location>
        <begin position="26"/>
        <end position="93"/>
    </location>
</feature>
<organism evidence="6">
    <name type="scientific">mine drainage metagenome</name>
    <dbReference type="NCBI Taxonomy" id="410659"/>
    <lineage>
        <taxon>unclassified sequences</taxon>
        <taxon>metagenomes</taxon>
        <taxon>ecological metagenomes</taxon>
    </lineage>
</organism>
<dbReference type="Pfam" id="PF13693">
    <property type="entry name" value="HTH_35"/>
    <property type="match status" value="1"/>
</dbReference>
<evidence type="ECO:0000256" key="1">
    <source>
        <dbReference type="ARBA" id="ARBA00006157"/>
    </source>
</evidence>